<feature type="compositionally biased region" description="Basic and acidic residues" evidence="1">
    <location>
        <begin position="379"/>
        <end position="402"/>
    </location>
</feature>
<evidence type="ECO:0000313" key="5">
    <source>
        <dbReference type="WBParaSite" id="Pan_g18770.t1"/>
    </source>
</evidence>
<keyword evidence="2" id="KW-0472">Membrane</keyword>
<feature type="signal peptide" evidence="3">
    <location>
        <begin position="1"/>
        <end position="18"/>
    </location>
</feature>
<reference evidence="4" key="1">
    <citation type="journal article" date="2013" name="Genetics">
        <title>The draft genome and transcriptome of Panagrellus redivivus are shaped by the harsh demands of a free-living lifestyle.</title>
        <authorList>
            <person name="Srinivasan J."/>
            <person name="Dillman A.R."/>
            <person name="Macchietto M.G."/>
            <person name="Heikkinen L."/>
            <person name="Lakso M."/>
            <person name="Fracchia K.M."/>
            <person name="Antoshechkin I."/>
            <person name="Mortazavi A."/>
            <person name="Wong G."/>
            <person name="Sternberg P.W."/>
        </authorList>
    </citation>
    <scope>NUCLEOTIDE SEQUENCE [LARGE SCALE GENOMIC DNA]</scope>
    <source>
        <strain evidence="4">MT8872</strain>
    </source>
</reference>
<feature type="compositionally biased region" description="Polar residues" evidence="1">
    <location>
        <begin position="342"/>
        <end position="365"/>
    </location>
</feature>
<sequence>MHWAVLCLAFGFIATNRAADFFEFTDTSSFEQECDNKIFIDNDGYYYLKITDKGSTKTPLALIVDKNNGFNFNIKVNAIQKVDNHDYRVDLDFKSADVKTENDENVLHLAWEPGDNVDRVLYRKSGSGNSMEDFGSVSKSQKIAVFHLAGDGTVTMENTEDTGNVPTMSTLAPESAIYHNSTHSILLLDVLWAYITKPIFLMFHTSSVTLGCMVRRKATTSASKQTETWAWAIVVGVIAIVLIVVVAVVLGLLYKFGILEKCICKCCVKKKPKSRKNKQGITRPQPLTLSEDKEFDRIRKAPSGKGFIIVPIPTDVEGVPIVAMTSAEQESLMRPSQEPTHDSTGTNGNNQPGPTSHPSQRQSQEPADPLVTSEAVSKSSKDPGKNESGKSVKDKKDKVADK</sequence>
<evidence type="ECO:0000256" key="2">
    <source>
        <dbReference type="SAM" id="Phobius"/>
    </source>
</evidence>
<feature type="transmembrane region" description="Helical" evidence="2">
    <location>
        <begin position="229"/>
        <end position="253"/>
    </location>
</feature>
<keyword evidence="2" id="KW-1133">Transmembrane helix</keyword>
<feature type="chain" id="PRO_5028989338" evidence="3">
    <location>
        <begin position="19"/>
        <end position="402"/>
    </location>
</feature>
<evidence type="ECO:0000313" key="4">
    <source>
        <dbReference type="Proteomes" id="UP000492821"/>
    </source>
</evidence>
<name>A0A7E4VAZ6_PANRE</name>
<keyword evidence="2" id="KW-0812">Transmembrane</keyword>
<dbReference type="WBParaSite" id="Pan_g18770.t1">
    <property type="protein sequence ID" value="Pan_g18770.t1"/>
    <property type="gene ID" value="Pan_g18770"/>
</dbReference>
<keyword evidence="3" id="KW-0732">Signal</keyword>
<evidence type="ECO:0000256" key="3">
    <source>
        <dbReference type="SAM" id="SignalP"/>
    </source>
</evidence>
<reference evidence="5" key="2">
    <citation type="submission" date="2020-10" db="UniProtKB">
        <authorList>
            <consortium name="WormBaseParasite"/>
        </authorList>
    </citation>
    <scope>IDENTIFICATION</scope>
</reference>
<dbReference type="Proteomes" id="UP000492821">
    <property type="component" value="Unassembled WGS sequence"/>
</dbReference>
<dbReference type="AlphaFoldDB" id="A0A7E4VAZ6"/>
<organism evidence="4 5">
    <name type="scientific">Panagrellus redivivus</name>
    <name type="common">Microworm</name>
    <dbReference type="NCBI Taxonomy" id="6233"/>
    <lineage>
        <taxon>Eukaryota</taxon>
        <taxon>Metazoa</taxon>
        <taxon>Ecdysozoa</taxon>
        <taxon>Nematoda</taxon>
        <taxon>Chromadorea</taxon>
        <taxon>Rhabditida</taxon>
        <taxon>Tylenchina</taxon>
        <taxon>Panagrolaimomorpha</taxon>
        <taxon>Panagrolaimoidea</taxon>
        <taxon>Panagrolaimidae</taxon>
        <taxon>Panagrellus</taxon>
    </lineage>
</organism>
<feature type="region of interest" description="Disordered" evidence="1">
    <location>
        <begin position="328"/>
        <end position="402"/>
    </location>
</feature>
<accession>A0A7E4VAZ6</accession>
<keyword evidence="4" id="KW-1185">Reference proteome</keyword>
<evidence type="ECO:0000256" key="1">
    <source>
        <dbReference type="SAM" id="MobiDB-lite"/>
    </source>
</evidence>
<proteinExistence type="predicted"/>
<protein>
    <submittedName>
        <fullName evidence="5">DOMON domain-containing protein</fullName>
    </submittedName>
</protein>